<evidence type="ECO:0000256" key="3">
    <source>
        <dbReference type="ARBA" id="ARBA00022741"/>
    </source>
</evidence>
<protein>
    <submittedName>
        <fullName evidence="8">ATPase AAA</fullName>
    </submittedName>
</protein>
<evidence type="ECO:0000259" key="7">
    <source>
        <dbReference type="SMART" id="SM01073"/>
    </source>
</evidence>
<keyword evidence="4" id="KW-0067">ATP-binding</keyword>
<dbReference type="InterPro" id="IPR003338">
    <property type="entry name" value="CDC4_N-term_subdom"/>
</dbReference>
<dbReference type="InterPro" id="IPR041569">
    <property type="entry name" value="AAA_lid_3"/>
</dbReference>
<dbReference type="FunFam" id="1.10.8.60:FF:000057">
    <property type="entry name" value="AAA family ATPase, CDC48 subfamily"/>
    <property type="match status" value="1"/>
</dbReference>
<dbReference type="SMART" id="SM01073">
    <property type="entry name" value="CDC48_N"/>
    <property type="match status" value="1"/>
</dbReference>
<dbReference type="FunFam" id="2.40.40.20:FF:000007">
    <property type="entry name" value="AAA family ATPase"/>
    <property type="match status" value="1"/>
</dbReference>
<dbReference type="Pfam" id="PF02359">
    <property type="entry name" value="CDC48_N"/>
    <property type="match status" value="1"/>
</dbReference>
<dbReference type="Pfam" id="PF00004">
    <property type="entry name" value="AAA"/>
    <property type="match status" value="2"/>
</dbReference>
<dbReference type="OrthoDB" id="77269at2157"/>
<dbReference type="InterPro" id="IPR005938">
    <property type="entry name" value="AAA_ATPase_CDC48"/>
</dbReference>
<reference evidence="8" key="2">
    <citation type="submission" date="2020-09" db="EMBL/GenBank/DDBJ databases">
        <authorList>
            <person name="Sun Q."/>
            <person name="Ohkuma M."/>
        </authorList>
    </citation>
    <scope>NUCLEOTIDE SEQUENCE</scope>
    <source>
        <strain evidence="8">JCM 19596</strain>
    </source>
</reference>
<dbReference type="NCBIfam" id="TIGR01243">
    <property type="entry name" value="CDC48"/>
    <property type="match status" value="1"/>
</dbReference>
<dbReference type="InterPro" id="IPR029067">
    <property type="entry name" value="CDC48_domain_2-like_sf"/>
</dbReference>
<keyword evidence="3" id="KW-0547">Nucleotide-binding</keyword>
<dbReference type="RefSeq" id="WP_188976094.1">
    <property type="nucleotide sequence ID" value="NZ_BMPG01000001.1"/>
</dbReference>
<evidence type="ECO:0000313" key="9">
    <source>
        <dbReference type="Proteomes" id="UP000607197"/>
    </source>
</evidence>
<feature type="domain" description="CDC48" evidence="6">
    <location>
        <begin position="102"/>
        <end position="164"/>
    </location>
</feature>
<dbReference type="Proteomes" id="UP000607197">
    <property type="component" value="Unassembled WGS sequence"/>
</dbReference>
<comment type="caution">
    <text evidence="8">The sequence shown here is derived from an EMBL/GenBank/DDBJ whole genome shotgun (WGS) entry which is preliminary data.</text>
</comment>
<dbReference type="Gene3D" id="3.10.330.10">
    <property type="match status" value="1"/>
</dbReference>
<dbReference type="PANTHER" id="PTHR23077:SF171">
    <property type="entry name" value="NUCLEAR VALOSIN-CONTAINING PROTEIN-LIKE"/>
    <property type="match status" value="1"/>
</dbReference>
<dbReference type="InterPro" id="IPR003593">
    <property type="entry name" value="AAA+_ATPase"/>
</dbReference>
<dbReference type="InterPro" id="IPR027417">
    <property type="entry name" value="P-loop_NTPase"/>
</dbReference>
<dbReference type="SMART" id="SM01072">
    <property type="entry name" value="CDC48_2"/>
    <property type="match status" value="1"/>
</dbReference>
<keyword evidence="9" id="KW-1185">Reference proteome</keyword>
<evidence type="ECO:0000259" key="6">
    <source>
        <dbReference type="SMART" id="SM01072"/>
    </source>
</evidence>
<dbReference type="Gene3D" id="1.10.8.60">
    <property type="match status" value="2"/>
</dbReference>
<feature type="domain" description="AAA+ ATPase" evidence="5">
    <location>
        <begin position="213"/>
        <end position="349"/>
    </location>
</feature>
<dbReference type="SUPFAM" id="SSF54585">
    <property type="entry name" value="Cdc48 domain 2-like"/>
    <property type="match status" value="1"/>
</dbReference>
<dbReference type="InterPro" id="IPR004201">
    <property type="entry name" value="Cdc48_dom2"/>
</dbReference>
<dbReference type="Pfam" id="PF17862">
    <property type="entry name" value="AAA_lid_3"/>
    <property type="match status" value="2"/>
</dbReference>
<dbReference type="CDD" id="cd19511">
    <property type="entry name" value="RecA-like_CDC48_r2-like"/>
    <property type="match status" value="1"/>
</dbReference>
<sequence>MPVELTIAAVRPEDAGRGVARVDRSVLDDLGVEPGGVVSVRGRRTTVARALPAYPDDSPGLVRVDGTTRSNAKAAIDEKVTVEPVTAEPAERVVLAPPPGLSLTGGEAFAKNSLRDRPLVRGDAVRFNLLGNPLVFFATNTKPTGPILVTAETEVVIRAEPVSDADLEYDWTTTPEISYEDIGGLDHELEQVREIVELPLRHPELFQRLGISAPRGVLLYGPPGTGKTLIARAVANEVDANFVDISGPEIMSKFYGESEEHLREVFEEASANAPTIVFIDEIDSIAPPRDEVSGEVERRVVAQLLSLMDGLEDRGDVIVIAATNRPDGIDPALRRPGRFDREIEVGVPDREGRRTILDIHTRAMPLTEDVDLDGVADRTHGFVGADIEALAKEAAMNALRRVRPELDLDAPEIPADVLANITVTGDDVEAAIQVVSPSAMRELFVEVPDVTWDDVGGLDDVRTELTRAVEWPLTYPEAFDRLRTHPPRGVLLYGPPGTGKTLVAKAVANASGVNFISVKGPELLDKYVGESEKAVRDLFAKARQNAPTIVFIDELDAVAPQRGQSFDSGVTERVVSQLLTELDGVEELDGVVVLAATNRPDIVDSALLRPGRLDKAIHVPVPDREARRRILDIHTEGVPLADDVDLDALLDRTDGFTGSDIEALVREASMVAMDDYVAGGATGVDSLTVTADHFDAALDDVHASVTAEAREWYGHLADQLSAALPKNRPALEDVSFE</sequence>
<dbReference type="SUPFAM" id="SSF50692">
    <property type="entry name" value="ADC-like"/>
    <property type="match status" value="1"/>
</dbReference>
<dbReference type="FunFam" id="3.40.50.300:FF:000018">
    <property type="entry name" value="Cell division control 48"/>
    <property type="match status" value="1"/>
</dbReference>
<dbReference type="FunFam" id="1.10.8.60:FF:000178">
    <property type="entry name" value="CDC48/VCP homolog, AAA superfamily"/>
    <property type="match status" value="1"/>
</dbReference>
<evidence type="ECO:0000256" key="1">
    <source>
        <dbReference type="ARBA" id="ARBA00009833"/>
    </source>
</evidence>
<proteinExistence type="inferred from homology"/>
<dbReference type="Gene3D" id="3.40.50.300">
    <property type="entry name" value="P-loop containing nucleotide triphosphate hydrolases"/>
    <property type="match status" value="2"/>
</dbReference>
<accession>A0A830F9E7</accession>
<dbReference type="AlphaFoldDB" id="A0A830F9E7"/>
<dbReference type="InterPro" id="IPR009010">
    <property type="entry name" value="Asp_de-COase-like_dom_sf"/>
</dbReference>
<dbReference type="PANTHER" id="PTHR23077">
    <property type="entry name" value="AAA-FAMILY ATPASE"/>
    <property type="match status" value="1"/>
</dbReference>
<dbReference type="Pfam" id="PF02933">
    <property type="entry name" value="CDC48_2"/>
    <property type="match status" value="1"/>
</dbReference>
<feature type="domain" description="AAA+ ATPase" evidence="5">
    <location>
        <begin position="486"/>
        <end position="623"/>
    </location>
</feature>
<dbReference type="InterPro" id="IPR050168">
    <property type="entry name" value="AAA_ATPase_domain"/>
</dbReference>
<evidence type="ECO:0000259" key="5">
    <source>
        <dbReference type="SMART" id="SM00382"/>
    </source>
</evidence>
<evidence type="ECO:0000256" key="4">
    <source>
        <dbReference type="ARBA" id="ARBA00022840"/>
    </source>
</evidence>
<comment type="similarity">
    <text evidence="1">Belongs to the AAA ATPase family. CDC48 subfamily.</text>
</comment>
<dbReference type="EMBL" id="BMPG01000001">
    <property type="protein sequence ID" value="GGL52177.1"/>
    <property type="molecule type" value="Genomic_DNA"/>
</dbReference>
<dbReference type="GO" id="GO:0016887">
    <property type="term" value="F:ATP hydrolysis activity"/>
    <property type="evidence" value="ECO:0007669"/>
    <property type="project" value="InterPro"/>
</dbReference>
<dbReference type="SMART" id="SM00382">
    <property type="entry name" value="AAA"/>
    <property type="match status" value="2"/>
</dbReference>
<dbReference type="InterPro" id="IPR003959">
    <property type="entry name" value="ATPase_AAA_core"/>
</dbReference>
<gene>
    <name evidence="8" type="ORF">GCM10009039_08100</name>
</gene>
<evidence type="ECO:0000313" key="8">
    <source>
        <dbReference type="EMBL" id="GGL52177.1"/>
    </source>
</evidence>
<evidence type="ECO:0000256" key="2">
    <source>
        <dbReference type="ARBA" id="ARBA00022737"/>
    </source>
</evidence>
<dbReference type="GO" id="GO:0005737">
    <property type="term" value="C:cytoplasm"/>
    <property type="evidence" value="ECO:0007669"/>
    <property type="project" value="UniProtKB-ARBA"/>
</dbReference>
<dbReference type="Gene3D" id="2.40.40.20">
    <property type="match status" value="1"/>
</dbReference>
<keyword evidence="2" id="KW-0677">Repeat</keyword>
<dbReference type="PROSITE" id="PS00674">
    <property type="entry name" value="AAA"/>
    <property type="match status" value="2"/>
</dbReference>
<dbReference type="FunFam" id="3.40.50.300:FF:000012">
    <property type="entry name" value="Transitional endoplasmic reticulum ATPase"/>
    <property type="match status" value="1"/>
</dbReference>
<name>A0A830F9E7_9EURY</name>
<feature type="domain" description="CDC48 N-terminal subdomain" evidence="7">
    <location>
        <begin position="4"/>
        <end position="87"/>
    </location>
</feature>
<dbReference type="InterPro" id="IPR003960">
    <property type="entry name" value="ATPase_AAA_CS"/>
</dbReference>
<dbReference type="GO" id="GO:0005524">
    <property type="term" value="F:ATP binding"/>
    <property type="evidence" value="ECO:0007669"/>
    <property type="project" value="UniProtKB-KW"/>
</dbReference>
<dbReference type="SUPFAM" id="SSF52540">
    <property type="entry name" value="P-loop containing nucleoside triphosphate hydrolases"/>
    <property type="match status" value="2"/>
</dbReference>
<organism evidence="8 9">
    <name type="scientific">Halocalculus aciditolerans</name>
    <dbReference type="NCBI Taxonomy" id="1383812"/>
    <lineage>
        <taxon>Archaea</taxon>
        <taxon>Methanobacteriati</taxon>
        <taxon>Methanobacteriota</taxon>
        <taxon>Stenosarchaea group</taxon>
        <taxon>Halobacteria</taxon>
        <taxon>Halobacteriales</taxon>
        <taxon>Halobacteriaceae</taxon>
        <taxon>Halocalculus</taxon>
    </lineage>
</organism>
<reference evidence="8" key="1">
    <citation type="journal article" date="2014" name="Int. J. Syst. Evol. Microbiol.">
        <title>Complete genome sequence of Corynebacterium casei LMG S-19264T (=DSM 44701T), isolated from a smear-ripened cheese.</title>
        <authorList>
            <consortium name="US DOE Joint Genome Institute (JGI-PGF)"/>
            <person name="Walter F."/>
            <person name="Albersmeier A."/>
            <person name="Kalinowski J."/>
            <person name="Ruckert C."/>
        </authorList>
    </citation>
    <scope>NUCLEOTIDE SEQUENCE</scope>
    <source>
        <strain evidence="8">JCM 19596</strain>
    </source>
</reference>